<evidence type="ECO:0000256" key="1">
    <source>
        <dbReference type="ARBA" id="ARBA00010996"/>
    </source>
</evidence>
<comment type="similarity">
    <text evidence="1">Belongs to the SCO1/2 family.</text>
</comment>
<name>A0A1I6MIV4_9BACT</name>
<dbReference type="PROSITE" id="PS51352">
    <property type="entry name" value="THIOREDOXIN_2"/>
    <property type="match status" value="1"/>
</dbReference>
<feature type="chain" id="PRO_5011493724" evidence="5">
    <location>
        <begin position="20"/>
        <end position="304"/>
    </location>
</feature>
<dbReference type="InterPro" id="IPR021647">
    <property type="entry name" value="CusF_Ec"/>
</dbReference>
<dbReference type="InterPro" id="IPR013766">
    <property type="entry name" value="Thioredoxin_domain"/>
</dbReference>
<dbReference type="PANTHER" id="PTHR12151:SF25">
    <property type="entry name" value="LINALOOL DEHYDRATASE_ISOMERASE DOMAIN-CONTAINING PROTEIN"/>
    <property type="match status" value="1"/>
</dbReference>
<dbReference type="Gene3D" id="2.40.50.320">
    <property type="entry name" value="Copper binding periplasmic protein CusF"/>
    <property type="match status" value="1"/>
</dbReference>
<dbReference type="PROSITE" id="PS51257">
    <property type="entry name" value="PROKAR_LIPOPROTEIN"/>
    <property type="match status" value="1"/>
</dbReference>
<feature type="binding site" evidence="3">
    <location>
        <position position="267"/>
    </location>
    <ligand>
        <name>Cu cation</name>
        <dbReference type="ChEBI" id="CHEBI:23378"/>
    </ligand>
</feature>
<keyword evidence="3" id="KW-0479">Metal-binding</keyword>
<dbReference type="STRING" id="474950.SAMN05421771_2750"/>
<feature type="domain" description="Thioredoxin" evidence="6">
    <location>
        <begin position="131"/>
        <end position="303"/>
    </location>
</feature>
<dbReference type="OrthoDB" id="115161at2"/>
<keyword evidence="8" id="KW-1185">Reference proteome</keyword>
<accession>A0A1I6MIV4</accession>
<evidence type="ECO:0000256" key="2">
    <source>
        <dbReference type="ARBA" id="ARBA00023008"/>
    </source>
</evidence>
<reference evidence="7 8" key="1">
    <citation type="submission" date="2016-10" db="EMBL/GenBank/DDBJ databases">
        <authorList>
            <person name="de Groot N.N."/>
        </authorList>
    </citation>
    <scope>NUCLEOTIDE SEQUENCE [LARGE SCALE GENOMIC DNA]</scope>
    <source>
        <strain evidence="7 8">DSM 21001</strain>
    </source>
</reference>
<evidence type="ECO:0000313" key="7">
    <source>
        <dbReference type="EMBL" id="SFS15640.1"/>
    </source>
</evidence>
<evidence type="ECO:0000259" key="6">
    <source>
        <dbReference type="PROSITE" id="PS51352"/>
    </source>
</evidence>
<dbReference type="AlphaFoldDB" id="A0A1I6MIV4"/>
<dbReference type="CDD" id="cd02968">
    <property type="entry name" value="SCO"/>
    <property type="match status" value="1"/>
</dbReference>
<keyword evidence="4" id="KW-1015">Disulfide bond</keyword>
<proteinExistence type="inferred from homology"/>
<dbReference type="Proteomes" id="UP000199024">
    <property type="component" value="Unassembled WGS sequence"/>
</dbReference>
<evidence type="ECO:0000313" key="8">
    <source>
        <dbReference type="Proteomes" id="UP000199024"/>
    </source>
</evidence>
<dbReference type="Pfam" id="PF11604">
    <property type="entry name" value="CusF_Ec"/>
    <property type="match status" value="1"/>
</dbReference>
<dbReference type="SUPFAM" id="SSF52833">
    <property type="entry name" value="Thioredoxin-like"/>
    <property type="match status" value="1"/>
</dbReference>
<dbReference type="PANTHER" id="PTHR12151">
    <property type="entry name" value="ELECTRON TRANSPORT PROTIN SCO1/SENC FAMILY MEMBER"/>
    <property type="match status" value="1"/>
</dbReference>
<feature type="disulfide bond" description="Redox-active" evidence="4">
    <location>
        <begin position="169"/>
        <end position="175"/>
    </location>
</feature>
<sequence length="304" mass="33150">MTSHRRLLSVVLLSLSLFAAGCRKSGPAAPATQKSFPLKGRIVATDPATGEVTLDHEAIPGYMEAMIMPYKLAQPDTISEFHPGDRIAAHLVLDATRGDDPSGYRHPRLDQVVVTAQARPDYKPAVQYHVPAAGDTIPDFALLNQSGKTIHLAQFKGKVVAITFIYTRCPLADYCPRMSRNFADLDQSLAADPALYGDTHLISISFDPTYDTPAVLRSYGGAYTGKYTKEQFQHWDFAAPPVKELPAITQFFNVGITPGDNPTSLQHSLSTILIGKDGKVAAWYPTNDWKPADLLNDIKAAAKL</sequence>
<protein>
    <submittedName>
        <fullName evidence="7">Protein SCO1/2</fullName>
    </submittedName>
</protein>
<dbReference type="InterPro" id="IPR042230">
    <property type="entry name" value="CusF_sf"/>
</dbReference>
<evidence type="ECO:0000256" key="4">
    <source>
        <dbReference type="PIRSR" id="PIRSR603782-2"/>
    </source>
</evidence>
<dbReference type="InterPro" id="IPR003782">
    <property type="entry name" value="SCO1/SenC"/>
</dbReference>
<dbReference type="Gene3D" id="3.40.30.10">
    <property type="entry name" value="Glutaredoxin"/>
    <property type="match status" value="1"/>
</dbReference>
<dbReference type="EMBL" id="FOZL01000001">
    <property type="protein sequence ID" value="SFS15640.1"/>
    <property type="molecule type" value="Genomic_DNA"/>
</dbReference>
<dbReference type="GO" id="GO:0046872">
    <property type="term" value="F:metal ion binding"/>
    <property type="evidence" value="ECO:0007669"/>
    <property type="project" value="UniProtKB-KW"/>
</dbReference>
<dbReference type="Pfam" id="PF02630">
    <property type="entry name" value="SCO1-SenC"/>
    <property type="match status" value="1"/>
</dbReference>
<organism evidence="7 8">
    <name type="scientific">Granulicella pectinivorans</name>
    <dbReference type="NCBI Taxonomy" id="474950"/>
    <lineage>
        <taxon>Bacteria</taxon>
        <taxon>Pseudomonadati</taxon>
        <taxon>Acidobacteriota</taxon>
        <taxon>Terriglobia</taxon>
        <taxon>Terriglobales</taxon>
        <taxon>Acidobacteriaceae</taxon>
        <taxon>Granulicella</taxon>
    </lineage>
</organism>
<evidence type="ECO:0000256" key="3">
    <source>
        <dbReference type="PIRSR" id="PIRSR603782-1"/>
    </source>
</evidence>
<feature type="binding site" evidence="3">
    <location>
        <position position="175"/>
    </location>
    <ligand>
        <name>Cu cation</name>
        <dbReference type="ChEBI" id="CHEBI:23378"/>
    </ligand>
</feature>
<evidence type="ECO:0000256" key="5">
    <source>
        <dbReference type="SAM" id="SignalP"/>
    </source>
</evidence>
<gene>
    <name evidence="7" type="ORF">SAMN05421771_2750</name>
</gene>
<feature type="binding site" evidence="3">
    <location>
        <position position="169"/>
    </location>
    <ligand>
        <name>Cu cation</name>
        <dbReference type="ChEBI" id="CHEBI:23378"/>
    </ligand>
</feature>
<keyword evidence="5" id="KW-0732">Signal</keyword>
<keyword evidence="2 3" id="KW-0186">Copper</keyword>
<dbReference type="InterPro" id="IPR036249">
    <property type="entry name" value="Thioredoxin-like_sf"/>
</dbReference>
<feature type="signal peptide" evidence="5">
    <location>
        <begin position="1"/>
        <end position="19"/>
    </location>
</feature>